<evidence type="ECO:0000313" key="1">
    <source>
        <dbReference type="EMBL" id="ETW09946.1"/>
    </source>
</evidence>
<accession>A0A024UTW7</accession>
<organism evidence="1">
    <name type="scientific">Aphanomyces invadans</name>
    <dbReference type="NCBI Taxonomy" id="157072"/>
    <lineage>
        <taxon>Eukaryota</taxon>
        <taxon>Sar</taxon>
        <taxon>Stramenopiles</taxon>
        <taxon>Oomycota</taxon>
        <taxon>Saprolegniomycetes</taxon>
        <taxon>Saprolegniales</taxon>
        <taxon>Verrucalvaceae</taxon>
        <taxon>Aphanomyces</taxon>
    </lineage>
</organism>
<dbReference type="EMBL" id="KI913952">
    <property type="protein sequence ID" value="ETW09946.1"/>
    <property type="molecule type" value="Genomic_DNA"/>
</dbReference>
<dbReference type="PANTHER" id="PTHR37067">
    <property type="entry name" value="PX DOMAIN-CONTAINING PROTEIN"/>
    <property type="match status" value="1"/>
</dbReference>
<gene>
    <name evidence="1" type="ORF">H310_00369</name>
</gene>
<dbReference type="AlphaFoldDB" id="A0A024UTW7"/>
<protein>
    <submittedName>
        <fullName evidence="1">Uncharacterized protein</fullName>
    </submittedName>
</protein>
<dbReference type="PANTHER" id="PTHR37067:SF3">
    <property type="entry name" value="PX DOMAIN-CONTAINING PROTEIN"/>
    <property type="match status" value="1"/>
</dbReference>
<proteinExistence type="predicted"/>
<dbReference type="GeneID" id="20077419"/>
<name>A0A024UTW7_9STRA</name>
<reference evidence="1" key="1">
    <citation type="submission" date="2013-12" db="EMBL/GenBank/DDBJ databases">
        <title>The Genome Sequence of Aphanomyces invadans NJM9701.</title>
        <authorList>
            <consortium name="The Broad Institute Genomics Platform"/>
            <person name="Russ C."/>
            <person name="Tyler B."/>
            <person name="van West P."/>
            <person name="Dieguez-Uribeondo J."/>
            <person name="Young S.K."/>
            <person name="Zeng Q."/>
            <person name="Gargeya S."/>
            <person name="Fitzgerald M."/>
            <person name="Abouelleil A."/>
            <person name="Alvarado L."/>
            <person name="Chapman S.B."/>
            <person name="Gainer-Dewar J."/>
            <person name="Goldberg J."/>
            <person name="Griggs A."/>
            <person name="Gujja S."/>
            <person name="Hansen M."/>
            <person name="Howarth C."/>
            <person name="Imamovic A."/>
            <person name="Ireland A."/>
            <person name="Larimer J."/>
            <person name="McCowan C."/>
            <person name="Murphy C."/>
            <person name="Pearson M."/>
            <person name="Poon T.W."/>
            <person name="Priest M."/>
            <person name="Roberts A."/>
            <person name="Saif S."/>
            <person name="Shea T."/>
            <person name="Sykes S."/>
            <person name="Wortman J."/>
            <person name="Nusbaum C."/>
            <person name="Birren B."/>
        </authorList>
    </citation>
    <scope>NUCLEOTIDE SEQUENCE [LARGE SCALE GENOMIC DNA]</scope>
    <source>
        <strain evidence="1">NJM9701</strain>
    </source>
</reference>
<dbReference type="VEuPathDB" id="FungiDB:H310_00369"/>
<dbReference type="RefSeq" id="XP_008861357.1">
    <property type="nucleotide sequence ID" value="XM_008863135.1"/>
</dbReference>
<sequence length="84" mass="9531">MGPMKARIVYDQSWSLKCAMEVTERSSGGAVTSTICLFCKFHGRQLDMVGHQRATRKGPQHHTSWRTDLFLKHLTSQHAELCEA</sequence>